<feature type="region of interest" description="Disordered" evidence="1">
    <location>
        <begin position="245"/>
        <end position="268"/>
    </location>
</feature>
<dbReference type="KEGG" id="snep:Enr13x_55380"/>
<dbReference type="InterPro" id="IPR007372">
    <property type="entry name" value="Lipid/polyisoprenoid-bd_YceI"/>
</dbReference>
<evidence type="ECO:0000313" key="3">
    <source>
        <dbReference type="EMBL" id="QDV45659.1"/>
    </source>
</evidence>
<dbReference type="PANTHER" id="PTHR34406:SF1">
    <property type="entry name" value="PROTEIN YCEI"/>
    <property type="match status" value="1"/>
</dbReference>
<dbReference type="AlphaFoldDB" id="A0A518HXS5"/>
<dbReference type="RefSeq" id="WP_145389932.1">
    <property type="nucleotide sequence ID" value="NZ_CP037423.1"/>
</dbReference>
<dbReference type="Pfam" id="PF04264">
    <property type="entry name" value="YceI"/>
    <property type="match status" value="1"/>
</dbReference>
<feature type="compositionally biased region" description="Polar residues" evidence="1">
    <location>
        <begin position="249"/>
        <end position="260"/>
    </location>
</feature>
<name>A0A518HXS5_9BACT</name>
<dbReference type="EMBL" id="CP037423">
    <property type="protein sequence ID" value="QDV45659.1"/>
    <property type="molecule type" value="Genomic_DNA"/>
</dbReference>
<dbReference type="Gene3D" id="2.40.128.110">
    <property type="entry name" value="Lipid/polyisoprenoid-binding, YceI-like"/>
    <property type="match status" value="1"/>
</dbReference>
<protein>
    <recommendedName>
        <fullName evidence="2">Lipid/polyisoprenoid-binding YceI-like domain-containing protein</fullName>
    </recommendedName>
</protein>
<dbReference type="OrthoDB" id="273832at2"/>
<evidence type="ECO:0000313" key="4">
    <source>
        <dbReference type="Proteomes" id="UP000319004"/>
    </source>
</evidence>
<proteinExistence type="predicted"/>
<feature type="domain" description="Lipid/polyisoprenoid-binding YceI-like" evidence="2">
    <location>
        <begin position="52"/>
        <end position="234"/>
    </location>
</feature>
<organism evidence="3 4">
    <name type="scientific">Stieleria neptunia</name>
    <dbReference type="NCBI Taxonomy" id="2527979"/>
    <lineage>
        <taxon>Bacteria</taxon>
        <taxon>Pseudomonadati</taxon>
        <taxon>Planctomycetota</taxon>
        <taxon>Planctomycetia</taxon>
        <taxon>Pirellulales</taxon>
        <taxon>Pirellulaceae</taxon>
        <taxon>Stieleria</taxon>
    </lineage>
</organism>
<dbReference type="PANTHER" id="PTHR34406">
    <property type="entry name" value="PROTEIN YCEI"/>
    <property type="match status" value="1"/>
</dbReference>
<feature type="region of interest" description="Disordered" evidence="1">
    <location>
        <begin position="35"/>
        <end position="54"/>
    </location>
</feature>
<sequence>MIHLSDSRHPLQRHASRRQALGYLAAGTLLASLPSPGSRCDAGDSTPPVTRPGAVQTQASRVYVFVDKTGLGHQHGVEAKLSASSLVLGASQNAGKLVFDMKSFSADTAAARKYVGLGGSTDASTRGAVNTNMRGPAVLDVARYPTATFEVTSATATGQTSSRGLPTYQLKGNFTLHGVTRPLAFSADVEQRSGWLHVRGRFSINQTSFGIQPYSKAFGAIGVTDRLTIFGDLYVAPTDQVAMADIPSSKPSRSRLTIHTDTPDPGKQ</sequence>
<dbReference type="SMART" id="SM00867">
    <property type="entry name" value="YceI"/>
    <property type="match status" value="1"/>
</dbReference>
<dbReference type="Proteomes" id="UP000319004">
    <property type="component" value="Chromosome"/>
</dbReference>
<evidence type="ECO:0000259" key="2">
    <source>
        <dbReference type="SMART" id="SM00867"/>
    </source>
</evidence>
<keyword evidence="4" id="KW-1185">Reference proteome</keyword>
<gene>
    <name evidence="3" type="ORF">Enr13x_55380</name>
</gene>
<dbReference type="SUPFAM" id="SSF101874">
    <property type="entry name" value="YceI-like"/>
    <property type="match status" value="1"/>
</dbReference>
<evidence type="ECO:0000256" key="1">
    <source>
        <dbReference type="SAM" id="MobiDB-lite"/>
    </source>
</evidence>
<dbReference type="InterPro" id="IPR036761">
    <property type="entry name" value="TTHA0802/YceI-like_sf"/>
</dbReference>
<accession>A0A518HXS5</accession>
<reference evidence="3 4" key="1">
    <citation type="submission" date="2019-03" db="EMBL/GenBank/DDBJ databases">
        <title>Deep-cultivation of Planctomycetes and their phenomic and genomic characterization uncovers novel biology.</title>
        <authorList>
            <person name="Wiegand S."/>
            <person name="Jogler M."/>
            <person name="Boedeker C."/>
            <person name="Pinto D."/>
            <person name="Vollmers J."/>
            <person name="Rivas-Marin E."/>
            <person name="Kohn T."/>
            <person name="Peeters S.H."/>
            <person name="Heuer A."/>
            <person name="Rast P."/>
            <person name="Oberbeckmann S."/>
            <person name="Bunk B."/>
            <person name="Jeske O."/>
            <person name="Meyerdierks A."/>
            <person name="Storesund J.E."/>
            <person name="Kallscheuer N."/>
            <person name="Luecker S."/>
            <person name="Lage O.M."/>
            <person name="Pohl T."/>
            <person name="Merkel B.J."/>
            <person name="Hornburger P."/>
            <person name="Mueller R.-W."/>
            <person name="Bruemmer F."/>
            <person name="Labrenz M."/>
            <person name="Spormann A.M."/>
            <person name="Op den Camp H."/>
            <person name="Overmann J."/>
            <person name="Amann R."/>
            <person name="Jetten M.S.M."/>
            <person name="Mascher T."/>
            <person name="Medema M.H."/>
            <person name="Devos D.P."/>
            <person name="Kaster A.-K."/>
            <person name="Ovreas L."/>
            <person name="Rohde M."/>
            <person name="Galperin M.Y."/>
            <person name="Jogler C."/>
        </authorList>
    </citation>
    <scope>NUCLEOTIDE SEQUENCE [LARGE SCALE GENOMIC DNA]</scope>
    <source>
        <strain evidence="3 4">Enr13</strain>
    </source>
</reference>